<gene>
    <name evidence="11" type="primary">Hormad1</name>
    <name evidence="11" type="ORF">NPIL_26952</name>
</gene>
<dbReference type="InterPro" id="IPR001965">
    <property type="entry name" value="Znf_PHD"/>
</dbReference>
<dbReference type="InterPro" id="IPR013083">
    <property type="entry name" value="Znf_RING/FYVE/PHD"/>
</dbReference>
<dbReference type="GO" id="GO:0005634">
    <property type="term" value="C:nucleus"/>
    <property type="evidence" value="ECO:0007669"/>
    <property type="project" value="UniProtKB-SubCell"/>
</dbReference>
<evidence type="ECO:0000256" key="9">
    <source>
        <dbReference type="SAM" id="MobiDB-lite"/>
    </source>
</evidence>
<evidence type="ECO:0000256" key="1">
    <source>
        <dbReference type="ARBA" id="ARBA00004123"/>
    </source>
</evidence>
<dbReference type="EMBL" id="BMAW01087095">
    <property type="protein sequence ID" value="GFU50026.1"/>
    <property type="molecule type" value="Genomic_DNA"/>
</dbReference>
<dbReference type="SMART" id="SM00249">
    <property type="entry name" value="PHD"/>
    <property type="match status" value="1"/>
</dbReference>
<evidence type="ECO:0000256" key="4">
    <source>
        <dbReference type="ARBA" id="ARBA00022723"/>
    </source>
</evidence>
<evidence type="ECO:0000313" key="12">
    <source>
        <dbReference type="Proteomes" id="UP000887013"/>
    </source>
</evidence>
<dbReference type="GO" id="GO:0005694">
    <property type="term" value="C:chromosome"/>
    <property type="evidence" value="ECO:0007669"/>
    <property type="project" value="UniProtKB-SubCell"/>
</dbReference>
<comment type="caution">
    <text evidence="11">The sequence shown here is derived from an EMBL/GenBank/DDBJ whole genome shotgun (WGS) entry which is preliminary data.</text>
</comment>
<keyword evidence="12" id="KW-1185">Reference proteome</keyword>
<dbReference type="PANTHER" id="PTHR48225">
    <property type="entry name" value="HORMA DOMAIN-CONTAINING PROTEIN 1"/>
    <property type="match status" value="1"/>
</dbReference>
<dbReference type="InterPro" id="IPR003511">
    <property type="entry name" value="HORMA_dom"/>
</dbReference>
<protein>
    <submittedName>
        <fullName evidence="11">HORMA domain-containing protein 1</fullName>
    </submittedName>
</protein>
<evidence type="ECO:0000256" key="2">
    <source>
        <dbReference type="ARBA" id="ARBA00004286"/>
    </source>
</evidence>
<evidence type="ECO:0000256" key="5">
    <source>
        <dbReference type="ARBA" id="ARBA00022771"/>
    </source>
</evidence>
<dbReference type="PANTHER" id="PTHR48225:SF7">
    <property type="entry name" value="MEIOSIS-SPECIFIC PROTEIN HOP1"/>
    <property type="match status" value="1"/>
</dbReference>
<keyword evidence="4" id="KW-0479">Metal-binding</keyword>
<dbReference type="OrthoDB" id="6428959at2759"/>
<name>A0A8X6QXA1_NEPPI</name>
<dbReference type="GO" id="GO:0008270">
    <property type="term" value="F:zinc ion binding"/>
    <property type="evidence" value="ECO:0007669"/>
    <property type="project" value="UniProtKB-KW"/>
</dbReference>
<organism evidence="11 12">
    <name type="scientific">Nephila pilipes</name>
    <name type="common">Giant wood spider</name>
    <name type="synonym">Nephila maculata</name>
    <dbReference type="NCBI Taxonomy" id="299642"/>
    <lineage>
        <taxon>Eukaryota</taxon>
        <taxon>Metazoa</taxon>
        <taxon>Ecdysozoa</taxon>
        <taxon>Arthropoda</taxon>
        <taxon>Chelicerata</taxon>
        <taxon>Arachnida</taxon>
        <taxon>Araneae</taxon>
        <taxon>Araneomorphae</taxon>
        <taxon>Entelegynae</taxon>
        <taxon>Araneoidea</taxon>
        <taxon>Nephilidae</taxon>
        <taxon>Nephila</taxon>
    </lineage>
</organism>
<dbReference type="AlphaFoldDB" id="A0A8X6QXA1"/>
<dbReference type="SUPFAM" id="SSF56019">
    <property type="entry name" value="The spindle assembly checkpoint protein mad2"/>
    <property type="match status" value="1"/>
</dbReference>
<accession>A0A8X6QXA1</accession>
<dbReference type="Gene3D" id="3.30.40.10">
    <property type="entry name" value="Zinc/RING finger domain, C3HC4 (zinc finger)"/>
    <property type="match status" value="1"/>
</dbReference>
<dbReference type="PROSITE" id="PS50815">
    <property type="entry name" value="HORMA"/>
    <property type="match status" value="1"/>
</dbReference>
<evidence type="ECO:0000256" key="6">
    <source>
        <dbReference type="ARBA" id="ARBA00022833"/>
    </source>
</evidence>
<keyword evidence="8" id="KW-0469">Meiosis</keyword>
<comment type="subcellular location">
    <subcellularLocation>
        <location evidence="2">Chromosome</location>
    </subcellularLocation>
    <subcellularLocation>
        <location evidence="1">Nucleus</location>
    </subcellularLocation>
</comment>
<evidence type="ECO:0000256" key="3">
    <source>
        <dbReference type="ARBA" id="ARBA00022454"/>
    </source>
</evidence>
<feature type="compositionally biased region" description="Polar residues" evidence="9">
    <location>
        <begin position="269"/>
        <end position="292"/>
    </location>
</feature>
<dbReference type="InterPro" id="IPR011011">
    <property type="entry name" value="Znf_FYVE_PHD"/>
</dbReference>
<keyword evidence="7" id="KW-0539">Nucleus</keyword>
<feature type="region of interest" description="Disordered" evidence="9">
    <location>
        <begin position="255"/>
        <end position="292"/>
    </location>
</feature>
<dbReference type="InterPro" id="IPR036570">
    <property type="entry name" value="HORMA_dom_sf"/>
</dbReference>
<keyword evidence="5" id="KW-0863">Zinc-finger</keyword>
<sequence length="560" mass="63914">MMTTQDATLQEWKTIFPEFAMLEGSCLFIKKLIAVSLSSITYIRGIFPDEAYGERTLGGLRLKLLTEDCGIKSVSKFIDSIRSCYDAVEKRYIQSSSSEILSSVIRCGILITFHNILQQLSIGICVNKTNNNEVIEAYNLVFSYKDDECSITCHNKTKVFSPKLSDPTVKASFLMLKNISTISNILGKLPKHVCLNLKLLYYDDVTPEDYEPPGFEPSTFSKFSFPEKTMNIALGKIETEKHGYRFLLKTTVSKQPLSQRDSEDPVMPASQTSTNAKKLVPNQNSSDKDQLSQTFNSGNAEELFEDVKIISAMKCPCKCKSAKEHDILICSNCQQMQHRTCYGILKSDDVPLIFYCINCVPHDDEYFSSDIIYTCQRKDRQVFCVIRRALSLCLNLLSVSKSNLGKVLGCSKSMINTIFKRLEAEDFIELQADTDEYKVKRSNIEYYGLLEYFPSKKNRKYDEFIGENSKPENSGSLFNTDTDSERISFMSVDETATIENSIKKVKNLKLQDMSPDKMITRMSQKRKASIEIVNLDDSEDLFQSQKRPRVKKQRKKNYRI</sequence>
<evidence type="ECO:0000256" key="8">
    <source>
        <dbReference type="ARBA" id="ARBA00023254"/>
    </source>
</evidence>
<dbReference type="GO" id="GO:0051321">
    <property type="term" value="P:meiotic cell cycle"/>
    <property type="evidence" value="ECO:0007669"/>
    <property type="project" value="UniProtKB-KW"/>
</dbReference>
<dbReference type="Pfam" id="PF02301">
    <property type="entry name" value="HORMA"/>
    <property type="match status" value="1"/>
</dbReference>
<evidence type="ECO:0000313" key="11">
    <source>
        <dbReference type="EMBL" id="GFU50026.1"/>
    </source>
</evidence>
<feature type="domain" description="HORMA" evidence="10">
    <location>
        <begin position="23"/>
        <end position="248"/>
    </location>
</feature>
<evidence type="ECO:0000259" key="10">
    <source>
        <dbReference type="PROSITE" id="PS50815"/>
    </source>
</evidence>
<proteinExistence type="predicted"/>
<dbReference type="InterPro" id="IPR051294">
    <property type="entry name" value="HORMA_MeioticProgression"/>
</dbReference>
<dbReference type="SUPFAM" id="SSF57903">
    <property type="entry name" value="FYVE/PHD zinc finger"/>
    <property type="match status" value="1"/>
</dbReference>
<keyword evidence="3" id="KW-0158">Chromosome</keyword>
<keyword evidence="6" id="KW-0862">Zinc</keyword>
<evidence type="ECO:0000256" key="7">
    <source>
        <dbReference type="ARBA" id="ARBA00023242"/>
    </source>
</evidence>
<dbReference type="Gene3D" id="3.30.900.10">
    <property type="entry name" value="HORMA domain"/>
    <property type="match status" value="1"/>
</dbReference>
<dbReference type="Proteomes" id="UP000887013">
    <property type="component" value="Unassembled WGS sequence"/>
</dbReference>
<reference evidence="11" key="1">
    <citation type="submission" date="2020-08" db="EMBL/GenBank/DDBJ databases">
        <title>Multicomponent nature underlies the extraordinary mechanical properties of spider dragline silk.</title>
        <authorList>
            <person name="Kono N."/>
            <person name="Nakamura H."/>
            <person name="Mori M."/>
            <person name="Yoshida Y."/>
            <person name="Ohtoshi R."/>
            <person name="Malay A.D."/>
            <person name="Moran D.A.P."/>
            <person name="Tomita M."/>
            <person name="Numata K."/>
            <person name="Arakawa K."/>
        </authorList>
    </citation>
    <scope>NUCLEOTIDE SEQUENCE</scope>
</reference>